<keyword evidence="1" id="KW-0472">Membrane</keyword>
<evidence type="ECO:0000313" key="2">
    <source>
        <dbReference type="EMBL" id="MBP1045058.1"/>
    </source>
</evidence>
<sequence>MKGHGEEKSGQTPVSEIKKIKKGVLYKIIGLILVIVVGIGVKWYMDEKQFNDEMLKIVNSKEAKESYERTIGNRDPLAFTEEGIIQSYKIDYESIEHNPMGGIMLDLIINDDKELTIDVILHKKSNGTIYNSAGGASSKLSEILEGENIDAE</sequence>
<keyword evidence="1" id="KW-1133">Transmembrane helix</keyword>
<dbReference type="Proteomes" id="UP000673375">
    <property type="component" value="Unassembled WGS sequence"/>
</dbReference>
<dbReference type="EMBL" id="JAEDXU010000001">
    <property type="protein sequence ID" value="MBP1045058.1"/>
    <property type="molecule type" value="Genomic_DNA"/>
</dbReference>
<organism evidence="2 3">
    <name type="scientific">Enterococcus larvae</name>
    <dbReference type="NCBI Taxonomy" id="2794352"/>
    <lineage>
        <taxon>Bacteria</taxon>
        <taxon>Bacillati</taxon>
        <taxon>Bacillota</taxon>
        <taxon>Bacilli</taxon>
        <taxon>Lactobacillales</taxon>
        <taxon>Enterococcaceae</taxon>
        <taxon>Enterococcus</taxon>
    </lineage>
</organism>
<proteinExistence type="predicted"/>
<keyword evidence="1" id="KW-0812">Transmembrane</keyword>
<reference evidence="2 3" key="1">
    <citation type="submission" date="2020-12" db="EMBL/GenBank/DDBJ databases">
        <title>Vagococcus allomyrinae sp. nov. and Enterococcus lavae sp. nov., isolated from the larvae of Allomyrina dichotoma.</title>
        <authorList>
            <person name="Lee S.D."/>
        </authorList>
    </citation>
    <scope>NUCLEOTIDE SEQUENCE [LARGE SCALE GENOMIC DNA]</scope>
    <source>
        <strain evidence="2 3">BWM-S5</strain>
    </source>
</reference>
<dbReference type="RefSeq" id="WP_209555845.1">
    <property type="nucleotide sequence ID" value="NZ_JAEDXU010000001.1"/>
</dbReference>
<keyword evidence="3" id="KW-1185">Reference proteome</keyword>
<evidence type="ECO:0000256" key="1">
    <source>
        <dbReference type="SAM" id="Phobius"/>
    </source>
</evidence>
<dbReference type="InterPro" id="IPR010738">
    <property type="entry name" value="DUF1310"/>
</dbReference>
<accession>A0ABS4CF72</accession>
<protein>
    <submittedName>
        <fullName evidence="2">DUF1310 family protein</fullName>
    </submittedName>
</protein>
<dbReference type="Pfam" id="PF07006">
    <property type="entry name" value="DUF1310"/>
    <property type="match status" value="1"/>
</dbReference>
<comment type="caution">
    <text evidence="2">The sequence shown here is derived from an EMBL/GenBank/DDBJ whole genome shotgun (WGS) entry which is preliminary data.</text>
</comment>
<gene>
    <name evidence="2" type="ORF">I6N96_02110</name>
</gene>
<evidence type="ECO:0000313" key="3">
    <source>
        <dbReference type="Proteomes" id="UP000673375"/>
    </source>
</evidence>
<name>A0ABS4CF72_9ENTE</name>
<feature type="transmembrane region" description="Helical" evidence="1">
    <location>
        <begin position="24"/>
        <end position="45"/>
    </location>
</feature>